<dbReference type="PANTHER" id="PTHR35513:SF1">
    <property type="entry name" value="OS02G0158600 PROTEIN"/>
    <property type="match status" value="1"/>
</dbReference>
<dbReference type="EMBL" id="CP126218">
    <property type="protein sequence ID" value="WIA19712.1"/>
    <property type="molecule type" value="Genomic_DNA"/>
</dbReference>
<sequence length="210" mass="23267">MEVQGSQQHIHVDGTVKQLLDQAQGAIHASNANQALQCVIQALKLVRGDSAVLPTLRHAAEQYHAQRAAPIQEISELLAQVSLHAEQQRQQQPQQGRQQQQQQQQWQHLQSQQMHPYQQQQQQQQLPPAAWQQTLLHQQQQQQALNQGQDSNAILEETGRGGLADAALADGSSWQCPNCGGVVPQQRRQAHLDAWCPQSSSSAAGDAMMQ</sequence>
<proteinExistence type="predicted"/>
<evidence type="ECO:0000259" key="2">
    <source>
        <dbReference type="Pfam" id="PF25017"/>
    </source>
</evidence>
<evidence type="ECO:0000313" key="4">
    <source>
        <dbReference type="Proteomes" id="UP001244341"/>
    </source>
</evidence>
<dbReference type="Pfam" id="PF25017">
    <property type="entry name" value="zf-C2HC_3"/>
    <property type="match status" value="1"/>
</dbReference>
<feature type="domain" description="C2HC zinc finger plants" evidence="2">
    <location>
        <begin position="152"/>
        <end position="197"/>
    </location>
</feature>
<organism evidence="3 4">
    <name type="scientific">Tetradesmus obliquus</name>
    <name type="common">Green alga</name>
    <name type="synonym">Acutodesmus obliquus</name>
    <dbReference type="NCBI Taxonomy" id="3088"/>
    <lineage>
        <taxon>Eukaryota</taxon>
        <taxon>Viridiplantae</taxon>
        <taxon>Chlorophyta</taxon>
        <taxon>core chlorophytes</taxon>
        <taxon>Chlorophyceae</taxon>
        <taxon>CS clade</taxon>
        <taxon>Sphaeropleales</taxon>
        <taxon>Scenedesmaceae</taxon>
        <taxon>Tetradesmus</taxon>
    </lineage>
</organism>
<feature type="compositionally biased region" description="Low complexity" evidence="1">
    <location>
        <begin position="88"/>
        <end position="125"/>
    </location>
</feature>
<reference evidence="3 4" key="1">
    <citation type="submission" date="2023-05" db="EMBL/GenBank/DDBJ databases">
        <title>A 100% complete, gapless, phased diploid assembly of the Scenedesmus obliquus UTEX 3031 genome.</title>
        <authorList>
            <person name="Biondi T.C."/>
            <person name="Hanschen E.R."/>
            <person name="Kwon T."/>
            <person name="Eng W."/>
            <person name="Kruse C.P.S."/>
            <person name="Koehler S.I."/>
            <person name="Kunde Y."/>
            <person name="Gleasner C.D."/>
            <person name="You Mak K.T."/>
            <person name="Polle J."/>
            <person name="Hovde B.T."/>
            <person name="Starkenburg S.R."/>
        </authorList>
    </citation>
    <scope>NUCLEOTIDE SEQUENCE [LARGE SCALE GENOMIC DNA]</scope>
    <source>
        <strain evidence="3 4">DOE0152z</strain>
    </source>
</reference>
<evidence type="ECO:0000313" key="3">
    <source>
        <dbReference type="EMBL" id="WIA19712.1"/>
    </source>
</evidence>
<keyword evidence="4" id="KW-1185">Reference proteome</keyword>
<protein>
    <recommendedName>
        <fullName evidence="2">C2HC zinc finger plants domain-containing protein</fullName>
    </recommendedName>
</protein>
<gene>
    <name evidence="3" type="ORF">OEZ85_005638</name>
</gene>
<feature type="region of interest" description="Disordered" evidence="1">
    <location>
        <begin position="85"/>
        <end position="125"/>
    </location>
</feature>
<dbReference type="Proteomes" id="UP001244341">
    <property type="component" value="Chromosome 11b"/>
</dbReference>
<accession>A0ABY8UHC3</accession>
<dbReference type="InterPro" id="IPR056971">
    <property type="entry name" value="Znf-C2HC_3"/>
</dbReference>
<name>A0ABY8UHC3_TETOB</name>
<evidence type="ECO:0000256" key="1">
    <source>
        <dbReference type="SAM" id="MobiDB-lite"/>
    </source>
</evidence>
<dbReference type="PANTHER" id="PTHR35513">
    <property type="entry name" value="OS02G0158600 PROTEIN"/>
    <property type="match status" value="1"/>
</dbReference>